<feature type="compositionally biased region" description="Basic residues" evidence="1">
    <location>
        <begin position="1"/>
        <end position="11"/>
    </location>
</feature>
<feature type="compositionally biased region" description="Basic and acidic residues" evidence="1">
    <location>
        <begin position="148"/>
        <end position="167"/>
    </location>
</feature>
<organism evidence="2">
    <name type="scientific">Entomoneis paludosa</name>
    <dbReference type="NCBI Taxonomy" id="265537"/>
    <lineage>
        <taxon>Eukaryota</taxon>
        <taxon>Sar</taxon>
        <taxon>Stramenopiles</taxon>
        <taxon>Ochrophyta</taxon>
        <taxon>Bacillariophyta</taxon>
        <taxon>Bacillariophyceae</taxon>
        <taxon>Bacillariophycidae</taxon>
        <taxon>Entomoneidaceae</taxon>
        <taxon>Entomoneis</taxon>
    </lineage>
</organism>
<evidence type="ECO:0000313" key="2">
    <source>
        <dbReference type="EMBL" id="CAD9953896.1"/>
    </source>
</evidence>
<proteinExistence type="predicted"/>
<protein>
    <submittedName>
        <fullName evidence="2">Uncharacterized protein</fullName>
    </submittedName>
</protein>
<evidence type="ECO:0000256" key="1">
    <source>
        <dbReference type="SAM" id="MobiDB-lite"/>
    </source>
</evidence>
<feature type="region of interest" description="Disordered" evidence="1">
    <location>
        <begin position="129"/>
        <end position="174"/>
    </location>
</feature>
<accession>A0A7S2VFX5</accession>
<dbReference type="AlphaFoldDB" id="A0A7S2VFX5"/>
<feature type="region of interest" description="Disordered" evidence="1">
    <location>
        <begin position="1"/>
        <end position="37"/>
    </location>
</feature>
<dbReference type="EMBL" id="HBHT01009898">
    <property type="protein sequence ID" value="CAD9953896.1"/>
    <property type="molecule type" value="Transcribed_RNA"/>
</dbReference>
<name>A0A7S2VFX5_9STRA</name>
<gene>
    <name evidence="2" type="ORF">APAL1065_LOCUS6620</name>
</gene>
<feature type="compositionally biased region" description="Polar residues" evidence="1">
    <location>
        <begin position="101"/>
        <end position="117"/>
    </location>
</feature>
<sequence length="342" mass="38204">MVRFSRFRTRSRSIASARQSNSDDEETSTPLFPRARSSTKTSFIDLKRLQSKERKLTDEDIELRDLLKKINANVDGDDETDLTTTVGLLKQRTSSTTSSSQGNGDRNSRESLAQESLLTKKQPLWKRRLSRVTLGTGQSQKQKRAAKKQAEIEKQSLERNQDGEDRQGVSLIEANEDKMVQKRIQSKDFSIGKRQSSKLDTVDDEEDDIAGPIGMPSVIYSVVKAQPSEDKEDYSVKSPSVAYSSASSAPSETSERSGIVVPKYGHASRYGGHSSVGDSISSLGRDDEHFHDDSHCSVSLLASDAIRSAAVMILQCNDRCNDDFEDLHEHRRSSRRSRRGRD</sequence>
<feature type="region of interest" description="Disordered" evidence="1">
    <location>
        <begin position="86"/>
        <end position="117"/>
    </location>
</feature>
<reference evidence="2" key="1">
    <citation type="submission" date="2021-01" db="EMBL/GenBank/DDBJ databases">
        <authorList>
            <person name="Corre E."/>
            <person name="Pelletier E."/>
            <person name="Niang G."/>
            <person name="Scheremetjew M."/>
            <person name="Finn R."/>
            <person name="Kale V."/>
            <person name="Holt S."/>
            <person name="Cochrane G."/>
            <person name="Meng A."/>
            <person name="Brown T."/>
            <person name="Cohen L."/>
        </authorList>
    </citation>
    <scope>NUCLEOTIDE SEQUENCE</scope>
    <source>
        <strain evidence="2">CCMP125</strain>
    </source>
</reference>